<feature type="region of interest" description="Disordered" evidence="5">
    <location>
        <begin position="1"/>
        <end position="53"/>
    </location>
</feature>
<comment type="similarity">
    <text evidence="2">Belongs to the DCP1 family.</text>
</comment>
<dbReference type="PANTHER" id="PTHR16290:SF0">
    <property type="entry name" value="DECAPPING PROTEIN 1, ISOFORM A"/>
    <property type="match status" value="1"/>
</dbReference>
<dbReference type="CDD" id="cd13182">
    <property type="entry name" value="EVH1-like_Dcp1"/>
    <property type="match status" value="1"/>
</dbReference>
<sequence>MSKQTPRKRGGGHRNNSSYSGNGSSGPSNHRQIPASDYESDAVQYPESRGAAVPPVTPLDNNINMELNMAVLRRYLPGIRAVLSIAANAVVYTFSPATQNWDKHGVEGTMFVCEQEPIVTPSGQALPRQSVFVLNRRGLDNLVLDLVRVSDCELTGELITFRLGGGVGYASGDGGGVDDKDVIGIWIHADEDTTREINTTIIRGAWAQARLAMETLKEAAEAEQAAADQTDADEGGAPAGEGVFGLSAGRRLSITDLFGQRKSGG</sequence>
<dbReference type="Proteomes" id="UP001172155">
    <property type="component" value="Unassembled WGS sequence"/>
</dbReference>
<dbReference type="GO" id="GO:0000932">
    <property type="term" value="C:P-body"/>
    <property type="evidence" value="ECO:0007669"/>
    <property type="project" value="TreeGrafter"/>
</dbReference>
<keyword evidence="4" id="KW-0507">mRNA processing</keyword>
<reference evidence="6" key="1">
    <citation type="submission" date="2023-06" db="EMBL/GenBank/DDBJ databases">
        <title>Genome-scale phylogeny and comparative genomics of the fungal order Sordariales.</title>
        <authorList>
            <consortium name="Lawrence Berkeley National Laboratory"/>
            <person name="Hensen N."/>
            <person name="Bonometti L."/>
            <person name="Westerberg I."/>
            <person name="Brannstrom I.O."/>
            <person name="Guillou S."/>
            <person name="Cros-Aarteil S."/>
            <person name="Calhoun S."/>
            <person name="Haridas S."/>
            <person name="Kuo A."/>
            <person name="Mondo S."/>
            <person name="Pangilinan J."/>
            <person name="Riley R."/>
            <person name="LaButti K."/>
            <person name="Andreopoulos B."/>
            <person name="Lipzen A."/>
            <person name="Chen C."/>
            <person name="Yanf M."/>
            <person name="Daum C."/>
            <person name="Ng V."/>
            <person name="Clum A."/>
            <person name="Steindorff A."/>
            <person name="Ohm R."/>
            <person name="Martin F."/>
            <person name="Silar P."/>
            <person name="Natvig D."/>
            <person name="Lalanne C."/>
            <person name="Gautier V."/>
            <person name="Ament-velasquez S.L."/>
            <person name="Kruys A."/>
            <person name="Hutchinson M.I."/>
            <person name="Powell A.J."/>
            <person name="Barry K."/>
            <person name="Miller A.N."/>
            <person name="Grigoriev I.V."/>
            <person name="Debuchy R."/>
            <person name="Gladieux P."/>
            <person name="Thoren M.H."/>
            <person name="Johannesson H."/>
        </authorList>
    </citation>
    <scope>NUCLEOTIDE SEQUENCE</scope>
    <source>
        <strain evidence="6">SMH3187-1</strain>
    </source>
</reference>
<proteinExistence type="inferred from homology"/>
<dbReference type="SUPFAM" id="SSF50729">
    <property type="entry name" value="PH domain-like"/>
    <property type="match status" value="1"/>
</dbReference>
<dbReference type="Pfam" id="PF06058">
    <property type="entry name" value="DCP1"/>
    <property type="match status" value="1"/>
</dbReference>
<evidence type="ECO:0000256" key="5">
    <source>
        <dbReference type="SAM" id="MobiDB-lite"/>
    </source>
</evidence>
<evidence type="ECO:0000313" key="7">
    <source>
        <dbReference type="Proteomes" id="UP001172155"/>
    </source>
</evidence>
<gene>
    <name evidence="6" type="ORF">B0T18DRAFT_79565</name>
</gene>
<dbReference type="GO" id="GO:0031087">
    <property type="term" value="P:deadenylation-independent decapping of nuclear-transcribed mRNA"/>
    <property type="evidence" value="ECO:0007669"/>
    <property type="project" value="TreeGrafter"/>
</dbReference>
<dbReference type="PANTHER" id="PTHR16290">
    <property type="entry name" value="TRANSCRIPTION FACTOR SMIF DECAPPING ENZYME DCP1"/>
    <property type="match status" value="1"/>
</dbReference>
<dbReference type="GO" id="GO:0008047">
    <property type="term" value="F:enzyme activator activity"/>
    <property type="evidence" value="ECO:0007669"/>
    <property type="project" value="InterPro"/>
</dbReference>
<dbReference type="InterPro" id="IPR010334">
    <property type="entry name" value="Dcp1"/>
</dbReference>
<accession>A0AA40KAH5</accession>
<feature type="compositionally biased region" description="Low complexity" evidence="5">
    <location>
        <begin position="14"/>
        <end position="29"/>
    </location>
</feature>
<dbReference type="InterPro" id="IPR011993">
    <property type="entry name" value="PH-like_dom_sf"/>
</dbReference>
<comment type="caution">
    <text evidence="6">The sequence shown here is derived from an EMBL/GenBank/DDBJ whole genome shotgun (WGS) entry which is preliminary data.</text>
</comment>
<protein>
    <recommendedName>
        <fullName evidence="8">PH domain-like protein</fullName>
    </recommendedName>
</protein>
<keyword evidence="7" id="KW-1185">Reference proteome</keyword>
<dbReference type="GO" id="GO:0006397">
    <property type="term" value="P:mRNA processing"/>
    <property type="evidence" value="ECO:0007669"/>
    <property type="project" value="UniProtKB-KW"/>
</dbReference>
<keyword evidence="3" id="KW-0963">Cytoplasm</keyword>
<evidence type="ECO:0000256" key="1">
    <source>
        <dbReference type="ARBA" id="ARBA00004496"/>
    </source>
</evidence>
<dbReference type="GO" id="GO:0000290">
    <property type="term" value="P:deadenylation-dependent decapping of nuclear-transcribed mRNA"/>
    <property type="evidence" value="ECO:0007669"/>
    <property type="project" value="InterPro"/>
</dbReference>
<dbReference type="AlphaFoldDB" id="A0AA40KAH5"/>
<feature type="compositionally biased region" description="Basic residues" evidence="5">
    <location>
        <begin position="1"/>
        <end position="12"/>
    </location>
</feature>
<name>A0AA40KAH5_9PEZI</name>
<evidence type="ECO:0008006" key="8">
    <source>
        <dbReference type="Google" id="ProtNLM"/>
    </source>
</evidence>
<dbReference type="GO" id="GO:0003729">
    <property type="term" value="F:mRNA binding"/>
    <property type="evidence" value="ECO:0007669"/>
    <property type="project" value="TreeGrafter"/>
</dbReference>
<feature type="region of interest" description="Disordered" evidence="5">
    <location>
        <begin position="221"/>
        <end position="244"/>
    </location>
</feature>
<evidence type="ECO:0000256" key="4">
    <source>
        <dbReference type="ARBA" id="ARBA00022664"/>
    </source>
</evidence>
<dbReference type="Gene3D" id="2.30.29.30">
    <property type="entry name" value="Pleckstrin-homology domain (PH domain)/Phosphotyrosine-binding domain (PTB)"/>
    <property type="match status" value="1"/>
</dbReference>
<evidence type="ECO:0000313" key="6">
    <source>
        <dbReference type="EMBL" id="KAK0751905.1"/>
    </source>
</evidence>
<comment type="subcellular location">
    <subcellularLocation>
        <location evidence="1">Cytoplasm</location>
    </subcellularLocation>
</comment>
<evidence type="ECO:0000256" key="3">
    <source>
        <dbReference type="ARBA" id="ARBA00022490"/>
    </source>
</evidence>
<dbReference type="EMBL" id="JAUKUD010000002">
    <property type="protein sequence ID" value="KAK0751905.1"/>
    <property type="molecule type" value="Genomic_DNA"/>
</dbReference>
<organism evidence="6 7">
    <name type="scientific">Schizothecium vesticola</name>
    <dbReference type="NCBI Taxonomy" id="314040"/>
    <lineage>
        <taxon>Eukaryota</taxon>
        <taxon>Fungi</taxon>
        <taxon>Dikarya</taxon>
        <taxon>Ascomycota</taxon>
        <taxon>Pezizomycotina</taxon>
        <taxon>Sordariomycetes</taxon>
        <taxon>Sordariomycetidae</taxon>
        <taxon>Sordariales</taxon>
        <taxon>Schizotheciaceae</taxon>
        <taxon>Schizothecium</taxon>
    </lineage>
</organism>
<evidence type="ECO:0000256" key="2">
    <source>
        <dbReference type="ARBA" id="ARBA00008778"/>
    </source>
</evidence>